<dbReference type="EMBL" id="FOYI01000002">
    <property type="protein sequence ID" value="SFR01510.1"/>
    <property type="molecule type" value="Genomic_DNA"/>
</dbReference>
<proteinExistence type="predicted"/>
<organism evidence="1 2">
    <name type="scientific">Poseidonocella sedimentorum</name>
    <dbReference type="NCBI Taxonomy" id="871652"/>
    <lineage>
        <taxon>Bacteria</taxon>
        <taxon>Pseudomonadati</taxon>
        <taxon>Pseudomonadota</taxon>
        <taxon>Alphaproteobacteria</taxon>
        <taxon>Rhodobacterales</taxon>
        <taxon>Roseobacteraceae</taxon>
        <taxon>Poseidonocella</taxon>
    </lineage>
</organism>
<dbReference type="PANTHER" id="PTHR30143">
    <property type="entry name" value="ACID HYDRATASE"/>
    <property type="match status" value="1"/>
</dbReference>
<dbReference type="InterPro" id="IPR050772">
    <property type="entry name" value="Hydratase-Decarb/MhpD_sf"/>
</dbReference>
<dbReference type="AlphaFoldDB" id="A0A1I6D7S7"/>
<dbReference type="STRING" id="871652.SAMN04515673_102364"/>
<dbReference type="GO" id="GO:0008684">
    <property type="term" value="F:2-oxopent-4-enoate hydratase activity"/>
    <property type="evidence" value="ECO:0007669"/>
    <property type="project" value="TreeGrafter"/>
</dbReference>
<protein>
    <submittedName>
        <fullName evidence="1">2-keto-4-pentenoate hydratase</fullName>
    </submittedName>
</protein>
<dbReference type="InterPro" id="IPR036663">
    <property type="entry name" value="Fumarylacetoacetase_C_sf"/>
</dbReference>
<keyword evidence="2" id="KW-1185">Reference proteome</keyword>
<reference evidence="1 2" key="1">
    <citation type="submission" date="2016-10" db="EMBL/GenBank/DDBJ databases">
        <authorList>
            <person name="de Groot N.N."/>
        </authorList>
    </citation>
    <scope>NUCLEOTIDE SEQUENCE [LARGE SCALE GENOMIC DNA]</scope>
    <source>
        <strain evidence="2">KMM 9023,NRIC 0796,JCM 17311,KCTC 23692</strain>
    </source>
</reference>
<evidence type="ECO:0000313" key="2">
    <source>
        <dbReference type="Proteomes" id="UP000199302"/>
    </source>
</evidence>
<dbReference type="PANTHER" id="PTHR30143:SF0">
    <property type="entry name" value="2-KETO-4-PENTENOATE HYDRATASE"/>
    <property type="match status" value="1"/>
</dbReference>
<dbReference type="Proteomes" id="UP000199302">
    <property type="component" value="Unassembled WGS sequence"/>
</dbReference>
<dbReference type="GO" id="GO:0005737">
    <property type="term" value="C:cytoplasm"/>
    <property type="evidence" value="ECO:0007669"/>
    <property type="project" value="TreeGrafter"/>
</dbReference>
<dbReference type="Gene3D" id="3.90.850.10">
    <property type="entry name" value="Fumarylacetoacetase-like, C-terminal domain"/>
    <property type="match status" value="1"/>
</dbReference>
<dbReference type="SUPFAM" id="SSF56529">
    <property type="entry name" value="FAH"/>
    <property type="match status" value="1"/>
</dbReference>
<name>A0A1I6D7S7_9RHOB</name>
<sequence>MHTTPQAERLANVLRRARRTGAPEDFDAAENISTAEAISYQEALAVQQLMMPDLGAVSGFKVGAFRPGQPALAPIPAERTFESGADIPARGKIGIELEIGFEVLHLPDAQARDMPQTCFRPRIVIELCGQRLAGDDLDPVLKLADMQLNEGLVVGPALQGWDGRDFSTITARLRCGEEVVTSGEAAIPGGSALGNLWTLVDHLGAHCGGLKPGQILITGSVSGLRWFRPEIRVDGHIEGFGPIACRIVPG</sequence>
<evidence type="ECO:0000313" key="1">
    <source>
        <dbReference type="EMBL" id="SFR01510.1"/>
    </source>
</evidence>
<dbReference type="OrthoDB" id="9792137at2"/>
<accession>A0A1I6D7S7</accession>
<gene>
    <name evidence="1" type="ORF">SAMN04515673_102364</name>
</gene>
<dbReference type="RefSeq" id="WP_092077157.1">
    <property type="nucleotide sequence ID" value="NZ_FOYI01000002.1"/>
</dbReference>